<keyword evidence="2" id="KW-1134">Transmembrane beta strand</keyword>
<dbReference type="InterPro" id="IPR010131">
    <property type="entry name" value="MdtP/NodT-like"/>
</dbReference>
<dbReference type="PANTHER" id="PTHR30203:SF33">
    <property type="entry name" value="BLR4455 PROTEIN"/>
    <property type="match status" value="1"/>
</dbReference>
<proteinExistence type="inferred from homology"/>
<organism evidence="3 4">
    <name type="scientific">Kaistella pullorum</name>
    <dbReference type="NCBI Taxonomy" id="2763074"/>
    <lineage>
        <taxon>Bacteria</taxon>
        <taxon>Pseudomonadati</taxon>
        <taxon>Bacteroidota</taxon>
        <taxon>Flavobacteriia</taxon>
        <taxon>Flavobacteriales</taxon>
        <taxon>Weeksellaceae</taxon>
        <taxon>Chryseobacterium group</taxon>
        <taxon>Kaistella</taxon>
    </lineage>
</organism>
<accession>A0ABR8WKJ5</accession>
<keyword evidence="2" id="KW-0812">Transmembrane</keyword>
<evidence type="ECO:0000256" key="2">
    <source>
        <dbReference type="RuleBase" id="RU362097"/>
    </source>
</evidence>
<dbReference type="Proteomes" id="UP000626242">
    <property type="component" value="Unassembled WGS sequence"/>
</dbReference>
<keyword evidence="2" id="KW-0472">Membrane</keyword>
<dbReference type="Gene3D" id="1.20.1600.10">
    <property type="entry name" value="Outer membrane efflux proteins (OEP)"/>
    <property type="match status" value="1"/>
</dbReference>
<keyword evidence="2" id="KW-0449">Lipoprotein</keyword>
<dbReference type="Gene3D" id="2.20.200.10">
    <property type="entry name" value="Outer membrane efflux proteins (OEP)"/>
    <property type="match status" value="1"/>
</dbReference>
<dbReference type="PANTHER" id="PTHR30203">
    <property type="entry name" value="OUTER MEMBRANE CATION EFFLUX PROTEIN"/>
    <property type="match status" value="1"/>
</dbReference>
<dbReference type="SUPFAM" id="SSF56954">
    <property type="entry name" value="Outer membrane efflux proteins (OEP)"/>
    <property type="match status" value="1"/>
</dbReference>
<comment type="similarity">
    <text evidence="1 2">Belongs to the outer membrane factor (OMF) (TC 1.B.17) family.</text>
</comment>
<dbReference type="InterPro" id="IPR003423">
    <property type="entry name" value="OMP_efflux"/>
</dbReference>
<protein>
    <submittedName>
        <fullName evidence="3">Efflux transporter outer membrane subunit</fullName>
    </submittedName>
</protein>
<keyword evidence="4" id="KW-1185">Reference proteome</keyword>
<name>A0ABR8WKJ5_9FLAO</name>
<dbReference type="Pfam" id="PF02321">
    <property type="entry name" value="OEP"/>
    <property type="match status" value="2"/>
</dbReference>
<comment type="caution">
    <text evidence="3">The sequence shown here is derived from an EMBL/GenBank/DDBJ whole genome shotgun (WGS) entry which is preliminary data.</text>
</comment>
<keyword evidence="2" id="KW-0564">Palmitate</keyword>
<dbReference type="PROSITE" id="PS51257">
    <property type="entry name" value="PROKAR_LIPOPROTEIN"/>
    <property type="match status" value="1"/>
</dbReference>
<dbReference type="NCBIfam" id="TIGR01845">
    <property type="entry name" value="outer_NodT"/>
    <property type="match status" value="1"/>
</dbReference>
<gene>
    <name evidence="3" type="ORF">H9628_03390</name>
</gene>
<evidence type="ECO:0000313" key="4">
    <source>
        <dbReference type="Proteomes" id="UP000626242"/>
    </source>
</evidence>
<dbReference type="EMBL" id="JACSPS010000001">
    <property type="protein sequence ID" value="MBD8017505.1"/>
    <property type="molecule type" value="Genomic_DNA"/>
</dbReference>
<comment type="subcellular location">
    <subcellularLocation>
        <location evidence="2">Cell membrane</location>
        <topology evidence="2">Lipid-anchor</topology>
    </subcellularLocation>
</comment>
<evidence type="ECO:0000256" key="1">
    <source>
        <dbReference type="ARBA" id="ARBA00007613"/>
    </source>
</evidence>
<evidence type="ECO:0000313" key="3">
    <source>
        <dbReference type="EMBL" id="MBD8017505.1"/>
    </source>
</evidence>
<dbReference type="RefSeq" id="WP_251832707.1">
    <property type="nucleotide sequence ID" value="NZ_JACSPS010000001.1"/>
</dbReference>
<sequence length="471" mass="52639">MKDKLRTKNILWLVGALVLLSSCTARQKYERPADAVDGDLFRTDKLILDSSSLATISWREIFTDPVLQRHIQQGLENNLDIRLALQNITRAEAYLKQSKAAYQPTVAVGPSYTFQTQSLNTQLGQLGGGTRRYNDIFDLSGDVSLDLDIWGRMKAEERARAAEYFGSVATHQAVKSDLVAAIASAYYQLLTFDEQKRIIGETISLRRKNLETTRALKEAGTLTEVAVQQSEALVYNAESMLIDTNTQIELLENAMSYLLAVPSQRIERTTLAQQKMPANYKLGFPANLLANRPDVRASEYNLMSAFELTNAAKAQFYPTLRITGSGGLQSLAIDNLFSANSLFANVIGGLTQPILNKRQIRTNYEVSLANRESAYLNFRKTVLQAGREVSDALKVYEAQDQFIDLKRKELAAYRNSVEYSQELVNYGMANYLEVLNSSVNSLNAELNISNAEYNKMRAGVELYQALGGGWR</sequence>
<reference evidence="3 4" key="1">
    <citation type="submission" date="2020-08" db="EMBL/GenBank/DDBJ databases">
        <title>A Genomic Blueprint of the Chicken Gut Microbiome.</title>
        <authorList>
            <person name="Gilroy R."/>
            <person name="Ravi A."/>
            <person name="Getino M."/>
            <person name="Pursley I."/>
            <person name="Horton D.L."/>
            <person name="Alikhan N.-F."/>
            <person name="Baker D."/>
            <person name="Gharbi K."/>
            <person name="Hall N."/>
            <person name="Watson M."/>
            <person name="Adriaenssens E.M."/>
            <person name="Foster-Nyarko E."/>
            <person name="Jarju S."/>
            <person name="Secka A."/>
            <person name="Antonio M."/>
            <person name="Oren A."/>
            <person name="Chaudhuri R."/>
            <person name="La Ragione R.M."/>
            <person name="Hildebrand F."/>
            <person name="Pallen M.J."/>
        </authorList>
    </citation>
    <scope>NUCLEOTIDE SEQUENCE [LARGE SCALE GENOMIC DNA]</scope>
    <source>
        <strain evidence="3 4">Sa1CVA4</strain>
    </source>
</reference>